<proteinExistence type="predicted"/>
<evidence type="ECO:0000313" key="1">
    <source>
        <dbReference type="EMBL" id="PPK86128.1"/>
    </source>
</evidence>
<dbReference type="Proteomes" id="UP000237662">
    <property type="component" value="Unassembled WGS sequence"/>
</dbReference>
<keyword evidence="2" id="KW-1185">Reference proteome</keyword>
<dbReference type="Gene3D" id="3.40.630.10">
    <property type="entry name" value="Zn peptidases"/>
    <property type="match status" value="1"/>
</dbReference>
<dbReference type="SUPFAM" id="SSF53187">
    <property type="entry name" value="Zn-dependent exopeptidases"/>
    <property type="match status" value="1"/>
</dbReference>
<accession>A0A2S6I4P5</accession>
<organism evidence="1 2">
    <name type="scientific">Neolewinella xylanilytica</name>
    <dbReference type="NCBI Taxonomy" id="1514080"/>
    <lineage>
        <taxon>Bacteria</taxon>
        <taxon>Pseudomonadati</taxon>
        <taxon>Bacteroidota</taxon>
        <taxon>Saprospiria</taxon>
        <taxon>Saprospirales</taxon>
        <taxon>Lewinellaceae</taxon>
        <taxon>Neolewinella</taxon>
    </lineage>
</organism>
<evidence type="ECO:0000313" key="2">
    <source>
        <dbReference type="Proteomes" id="UP000237662"/>
    </source>
</evidence>
<comment type="caution">
    <text evidence="1">The sequence shown here is derived from an EMBL/GenBank/DDBJ whole genome shotgun (WGS) entry which is preliminary data.</text>
</comment>
<protein>
    <submittedName>
        <fullName evidence="1">Uncharacterized protein</fullName>
    </submittedName>
</protein>
<dbReference type="EMBL" id="PTJC01000006">
    <property type="protein sequence ID" value="PPK86128.1"/>
    <property type="molecule type" value="Genomic_DNA"/>
</dbReference>
<sequence length="115" mass="12716">MSLTHLICTLVVLGLVVSGYAQYRCVPCDLTCDTLYFRNPGRCPHCDMEVVAEAGPSVSSTSLESIQQKVDGDRLMRTISYLADVHGPRLLGTPNYYNAVEWLRGELKTYGVDTV</sequence>
<reference evidence="1 2" key="1">
    <citation type="submission" date="2018-02" db="EMBL/GenBank/DDBJ databases">
        <title>Genomic Encyclopedia of Archaeal and Bacterial Type Strains, Phase II (KMG-II): from individual species to whole genera.</title>
        <authorList>
            <person name="Goeker M."/>
        </authorList>
    </citation>
    <scope>NUCLEOTIDE SEQUENCE [LARGE SCALE GENOMIC DNA]</scope>
    <source>
        <strain evidence="1 2">DSM 29526</strain>
    </source>
</reference>
<gene>
    <name evidence="1" type="ORF">CLV84_3047</name>
</gene>
<name>A0A2S6I4P5_9BACT</name>
<dbReference type="AlphaFoldDB" id="A0A2S6I4P5"/>